<evidence type="ECO:0000313" key="2">
    <source>
        <dbReference type="EMBL" id="KAJ8445328.1"/>
    </source>
</evidence>
<comment type="caution">
    <text evidence="2">The sequence shown here is derived from an EMBL/GenBank/DDBJ whole genome shotgun (WGS) entry which is preliminary data.</text>
</comment>
<dbReference type="FunFam" id="3.40.50.1820:FF:000054">
    <property type="entry name" value="Alpha/beta-Hydrolases superfamily protein"/>
    <property type="match status" value="1"/>
</dbReference>
<protein>
    <recommendedName>
        <fullName evidence="1">Serine aminopeptidase S33 domain-containing protein</fullName>
    </recommendedName>
</protein>
<accession>A0A9Q1KL07</accession>
<dbReference type="InterPro" id="IPR022742">
    <property type="entry name" value="Hydrolase_4"/>
</dbReference>
<name>A0A9Q1KL07_9CARY</name>
<evidence type="ECO:0000259" key="1">
    <source>
        <dbReference type="Pfam" id="PF12146"/>
    </source>
</evidence>
<dbReference type="PANTHER" id="PTHR11614">
    <property type="entry name" value="PHOSPHOLIPASE-RELATED"/>
    <property type="match status" value="1"/>
</dbReference>
<reference evidence="2" key="1">
    <citation type="submission" date="2022-04" db="EMBL/GenBank/DDBJ databases">
        <title>Carnegiea gigantea Genome sequencing and assembly v2.</title>
        <authorList>
            <person name="Copetti D."/>
            <person name="Sanderson M.J."/>
            <person name="Burquez A."/>
            <person name="Wojciechowski M.F."/>
        </authorList>
    </citation>
    <scope>NUCLEOTIDE SEQUENCE</scope>
    <source>
        <strain evidence="2">SGP5-SGP5p</strain>
        <tissue evidence="2">Aerial part</tissue>
    </source>
</reference>
<gene>
    <name evidence="2" type="ORF">Cgig2_010686</name>
</gene>
<dbReference type="Pfam" id="PF12146">
    <property type="entry name" value="Hydrolase_4"/>
    <property type="match status" value="1"/>
</dbReference>
<proteinExistence type="predicted"/>
<dbReference type="InterPro" id="IPR051044">
    <property type="entry name" value="MAG_DAG_Lipase"/>
</dbReference>
<feature type="domain" description="Serine aminopeptidase S33" evidence="1">
    <location>
        <begin position="136"/>
        <end position="378"/>
    </location>
</feature>
<dbReference type="SUPFAM" id="SSF53474">
    <property type="entry name" value="alpha/beta-Hydrolases"/>
    <property type="match status" value="1"/>
</dbReference>
<dbReference type="InterPro" id="IPR000073">
    <property type="entry name" value="AB_hydrolase_1"/>
</dbReference>
<dbReference type="PRINTS" id="PR00111">
    <property type="entry name" value="ABHYDROLASE"/>
</dbReference>
<organism evidence="2 3">
    <name type="scientific">Carnegiea gigantea</name>
    <dbReference type="NCBI Taxonomy" id="171969"/>
    <lineage>
        <taxon>Eukaryota</taxon>
        <taxon>Viridiplantae</taxon>
        <taxon>Streptophyta</taxon>
        <taxon>Embryophyta</taxon>
        <taxon>Tracheophyta</taxon>
        <taxon>Spermatophyta</taxon>
        <taxon>Magnoliopsida</taxon>
        <taxon>eudicotyledons</taxon>
        <taxon>Gunneridae</taxon>
        <taxon>Pentapetalae</taxon>
        <taxon>Caryophyllales</taxon>
        <taxon>Cactineae</taxon>
        <taxon>Cactaceae</taxon>
        <taxon>Cactoideae</taxon>
        <taxon>Echinocereeae</taxon>
        <taxon>Carnegiea</taxon>
    </lineage>
</organism>
<dbReference type="AlphaFoldDB" id="A0A9Q1KL07"/>
<dbReference type="InterPro" id="IPR029058">
    <property type="entry name" value="AB_hydrolase_fold"/>
</dbReference>
<sequence length="399" mass="45141">MENSFATKLRPSSSSPFFGRSFIKDPIKTRVPMIKTRYRSTAHIPLRANLKMFAKQKRKPGLEDLSDDLYEIACTKLDHAPARRQVRSAFIEFHQKLDHFLFKMAPPGIRTKEWYELNSEGQEIFCKSWLPKEGDPVKGVVCFCHGYGDTCTFFFEGIAKTIAGAGYAVFAVDHPGFGLSDGLHGYIPSFDDLVDNVIEQYAKIKGRPELQGLPRFLFGQSMGGAVALKTHLKEPDQWDGMILVAPMCKIADELLPPEQVLKVANVLSNVIPQMKFFPSEDLAVLAFRNLKYRKMAHYNFICYSDRLRLKTAMELLKATKEIESRLDKVSSPLLVIHGAADKVTDPNVSRFLYEKASSKDRTLKLYEGGYHSILEGEPDDMIITVFSDIIQWLDSRSVA</sequence>
<dbReference type="EMBL" id="JAKOGI010000078">
    <property type="protein sequence ID" value="KAJ8445328.1"/>
    <property type="molecule type" value="Genomic_DNA"/>
</dbReference>
<dbReference type="OrthoDB" id="2498029at2759"/>
<dbReference type="Proteomes" id="UP001153076">
    <property type="component" value="Unassembled WGS sequence"/>
</dbReference>
<dbReference type="Gene3D" id="3.40.50.1820">
    <property type="entry name" value="alpha/beta hydrolase"/>
    <property type="match status" value="1"/>
</dbReference>
<evidence type="ECO:0000313" key="3">
    <source>
        <dbReference type="Proteomes" id="UP001153076"/>
    </source>
</evidence>
<keyword evidence="3" id="KW-1185">Reference proteome</keyword>